<gene>
    <name evidence="1" type="ORF">M8818_003266</name>
</gene>
<name>A0ACC3SEL9_9PEZI</name>
<protein>
    <submittedName>
        <fullName evidence="1">Uncharacterized protein</fullName>
    </submittedName>
</protein>
<keyword evidence="2" id="KW-1185">Reference proteome</keyword>
<accession>A0ACC3SEL9</accession>
<dbReference type="EMBL" id="JAMKPW020000014">
    <property type="protein sequence ID" value="KAK8211299.1"/>
    <property type="molecule type" value="Genomic_DNA"/>
</dbReference>
<dbReference type="Proteomes" id="UP001320706">
    <property type="component" value="Unassembled WGS sequence"/>
</dbReference>
<evidence type="ECO:0000313" key="2">
    <source>
        <dbReference type="Proteomes" id="UP001320706"/>
    </source>
</evidence>
<organism evidence="1 2">
    <name type="scientific">Zalaria obscura</name>
    <dbReference type="NCBI Taxonomy" id="2024903"/>
    <lineage>
        <taxon>Eukaryota</taxon>
        <taxon>Fungi</taxon>
        <taxon>Dikarya</taxon>
        <taxon>Ascomycota</taxon>
        <taxon>Pezizomycotina</taxon>
        <taxon>Dothideomycetes</taxon>
        <taxon>Dothideomycetidae</taxon>
        <taxon>Dothideales</taxon>
        <taxon>Zalariaceae</taxon>
        <taxon>Zalaria</taxon>
    </lineage>
</organism>
<sequence length="604" mass="65116">MDGHVKSIDLESSKGVYYAPATTTSAKQLIHVSGQVGTTKAGNAPPDYESQIHLALLNLHKVIILAGASIQDIAKLTFYIVNYDAEQRLHTKHIQKFLRGHRPAMTLVPVPKPAKPEWLIEIEAVVAKPDQSIQAPRSLGPAASKDIVDVAVIGAGLSGLTSARQATRAGLSVLVLEARGRVGGKTLSQNLPGGDGVVDLGAAWINDTNQSRVYALAKEFGVELIEQNTTGNCTFQGFDGKVSSFQYGDLPKLSEDIRTDIARIRDMCEADCQKIDPANPRSEDLDSLTFEAYLRRNGASKEALETASVWMRAMLGQEPSSVSALYFLTYCKAGGGLLTMRSDRKGGGQHLRVREGTQAFAKGLAQTLPPGSIKLSTPVLAVHQPPGQPVQIQTSTGTIFCRRVIVSVPAPVYRTIDFQPALPPAKKLLSESFNYGYYTKVMMEFSKPFWVDRGFCGLSQSFVGPASVVRDTSSPADKKWVLTCFLAGESGKAWSMLSAEQRDATLLKQLGELFVDPRTAEQTFKTSVSHEWIAEPYSGWGCPCTSLPPGVLESAGGALCEPVGQVHFVGTETASKWKGYMEGAILSGERGAEEVIKSLSAARL</sequence>
<proteinExistence type="predicted"/>
<comment type="caution">
    <text evidence="1">The sequence shown here is derived from an EMBL/GenBank/DDBJ whole genome shotgun (WGS) entry which is preliminary data.</text>
</comment>
<evidence type="ECO:0000313" key="1">
    <source>
        <dbReference type="EMBL" id="KAK8211299.1"/>
    </source>
</evidence>
<reference evidence="1" key="1">
    <citation type="submission" date="2024-02" db="EMBL/GenBank/DDBJ databases">
        <title>Metagenome Assembled Genome of Zalaria obscura JY119.</title>
        <authorList>
            <person name="Vighnesh L."/>
            <person name="Jagadeeshwari U."/>
            <person name="Venkata Ramana C."/>
            <person name="Sasikala C."/>
        </authorList>
    </citation>
    <scope>NUCLEOTIDE SEQUENCE</scope>
    <source>
        <strain evidence="1">JY119</strain>
    </source>
</reference>